<keyword evidence="1" id="KW-0732">Signal</keyword>
<protein>
    <submittedName>
        <fullName evidence="2">Uncharacterized protein</fullName>
    </submittedName>
</protein>
<evidence type="ECO:0000256" key="1">
    <source>
        <dbReference type="SAM" id="SignalP"/>
    </source>
</evidence>
<dbReference type="Proteomes" id="UP000031307">
    <property type="component" value="Unassembled WGS sequence"/>
</dbReference>
<accession>A0A0C1BXF3</accession>
<feature type="signal peptide" evidence="1">
    <location>
        <begin position="1"/>
        <end position="24"/>
    </location>
</feature>
<feature type="chain" id="PRO_5002128954" evidence="1">
    <location>
        <begin position="25"/>
        <end position="347"/>
    </location>
</feature>
<dbReference type="RefSeq" id="WP_013924278.1">
    <property type="nucleotide sequence ID" value="NZ_JASBUT010000016.1"/>
</dbReference>
<organism evidence="2 3">
    <name type="scientific">Parachlamydia acanthamoebae</name>
    <dbReference type="NCBI Taxonomy" id="83552"/>
    <lineage>
        <taxon>Bacteria</taxon>
        <taxon>Pseudomonadati</taxon>
        <taxon>Chlamydiota</taxon>
        <taxon>Chlamydiia</taxon>
        <taxon>Parachlamydiales</taxon>
        <taxon>Parachlamydiaceae</taxon>
        <taxon>Parachlamydia</taxon>
    </lineage>
</organism>
<comment type="caution">
    <text evidence="2">The sequence shown here is derived from an EMBL/GenBank/DDBJ whole genome shotgun (WGS) entry which is preliminary data.</text>
</comment>
<dbReference type="AlphaFoldDB" id="A0A0C1BXF3"/>
<reference evidence="2 3" key="1">
    <citation type="journal article" date="2014" name="Mol. Biol. Evol.">
        <title>Massive expansion of Ubiquitination-related gene families within the Chlamydiae.</title>
        <authorList>
            <person name="Domman D."/>
            <person name="Collingro A."/>
            <person name="Lagkouvardos I."/>
            <person name="Gehre L."/>
            <person name="Weinmaier T."/>
            <person name="Rattei T."/>
            <person name="Subtil A."/>
            <person name="Horn M."/>
        </authorList>
    </citation>
    <scope>NUCLEOTIDE SEQUENCE [LARGE SCALE GENOMIC DNA]</scope>
    <source>
        <strain evidence="2 3">OEW1</strain>
    </source>
</reference>
<evidence type="ECO:0000313" key="2">
    <source>
        <dbReference type="EMBL" id="KIA76196.1"/>
    </source>
</evidence>
<sequence>MFYFRSLFSLALLTSLFICSQSHAFTRRPPPGVTFPIDNRTWVLNDSILPYGQEEIWLMPEENAKNHDEFITVKFYSQQSHMRDLTVKTKFSEGSEEYTNQRSKNKILIAVHNSLDDRFSMVCYLQGRKYLYEVMYTCPAEYISDADRRLWIERFEKLKEAPMIADPDWLVVKPSNVMLNEEKVNICLNTQLYNNALMDFSLQLPKSWRIAEKKSDVPHTSNIFGLKNQSCAFFSRLDSLVFGSVSAIPISNESGEKIQDIWEEVLASLKNDGINVVAEGPIKTYSGLKGNFLIIRGDDDLVCWTAAFTGNNKNYLVGAWTHSKNFNAVGKDVYQILRNFSLNGPLL</sequence>
<name>A0A0C1BXF3_9BACT</name>
<gene>
    <name evidence="2" type="ORF">DB43_AQ00020</name>
</gene>
<dbReference type="EMBL" id="JSAM01000127">
    <property type="protein sequence ID" value="KIA76196.1"/>
    <property type="molecule type" value="Genomic_DNA"/>
</dbReference>
<proteinExistence type="predicted"/>
<evidence type="ECO:0000313" key="3">
    <source>
        <dbReference type="Proteomes" id="UP000031307"/>
    </source>
</evidence>
<dbReference type="PATRIC" id="fig|83552.4.peg.2647"/>